<dbReference type="Proteomes" id="UP000663760">
    <property type="component" value="Chromosome 2"/>
</dbReference>
<sequence length="117" mass="13441">MVTKRSPTRISDELGSWRQHHRTSTTRRDTLPTHGRESDQEDAGKEHEQDRGHVDLKEQPARLRRLSHKQSKRYGYQKSSQRLTRPPVLFSSSGPSAGRRLLLRRRGASSGMMGESH</sequence>
<dbReference type="AlphaFoldDB" id="A0A7I8K135"/>
<reference evidence="2" key="1">
    <citation type="submission" date="2020-02" db="EMBL/GenBank/DDBJ databases">
        <authorList>
            <person name="Scholz U."/>
            <person name="Mascher M."/>
            <person name="Fiebig A."/>
        </authorList>
    </citation>
    <scope>NUCLEOTIDE SEQUENCE</scope>
</reference>
<accession>A0A7I8K135</accession>
<organism evidence="2 3">
    <name type="scientific">Spirodela intermedia</name>
    <name type="common">Intermediate duckweed</name>
    <dbReference type="NCBI Taxonomy" id="51605"/>
    <lineage>
        <taxon>Eukaryota</taxon>
        <taxon>Viridiplantae</taxon>
        <taxon>Streptophyta</taxon>
        <taxon>Embryophyta</taxon>
        <taxon>Tracheophyta</taxon>
        <taxon>Spermatophyta</taxon>
        <taxon>Magnoliopsida</taxon>
        <taxon>Liliopsida</taxon>
        <taxon>Araceae</taxon>
        <taxon>Lemnoideae</taxon>
        <taxon>Spirodela</taxon>
    </lineage>
</organism>
<proteinExistence type="predicted"/>
<gene>
    <name evidence="2" type="ORF">SI8410_02002023</name>
</gene>
<evidence type="ECO:0000313" key="2">
    <source>
        <dbReference type="EMBL" id="CAA7390561.1"/>
    </source>
</evidence>
<keyword evidence="3" id="KW-1185">Reference proteome</keyword>
<feature type="region of interest" description="Disordered" evidence="1">
    <location>
        <begin position="1"/>
        <end position="117"/>
    </location>
</feature>
<protein>
    <submittedName>
        <fullName evidence="2">Uncharacterized protein</fullName>
    </submittedName>
</protein>
<dbReference type="EMBL" id="LR746265">
    <property type="protein sequence ID" value="CAA7390561.1"/>
    <property type="molecule type" value="Genomic_DNA"/>
</dbReference>
<feature type="compositionally biased region" description="Basic and acidic residues" evidence="1">
    <location>
        <begin position="26"/>
        <end position="61"/>
    </location>
</feature>
<feature type="compositionally biased region" description="Basic residues" evidence="1">
    <location>
        <begin position="62"/>
        <end position="72"/>
    </location>
</feature>
<feature type="compositionally biased region" description="Low complexity" evidence="1">
    <location>
        <begin position="91"/>
        <end position="100"/>
    </location>
</feature>
<evidence type="ECO:0000313" key="3">
    <source>
        <dbReference type="Proteomes" id="UP000663760"/>
    </source>
</evidence>
<name>A0A7I8K135_SPIIN</name>
<evidence type="ECO:0000256" key="1">
    <source>
        <dbReference type="SAM" id="MobiDB-lite"/>
    </source>
</evidence>